<evidence type="ECO:0000256" key="4">
    <source>
        <dbReference type="ARBA" id="ARBA00022618"/>
    </source>
</evidence>
<feature type="domain" description="Cyclin-like" evidence="11">
    <location>
        <begin position="214"/>
        <end position="298"/>
    </location>
</feature>
<keyword evidence="7" id="KW-0131">Cell cycle</keyword>
<sequence length="432" mass="48127">MASRHVPPQPKDGGKQQKNDAPGARNRRALGDIGNVVNIRGIEGKPNRPITRSFCAQLLANAQLLLLQKIISFKQVCVNVDGAPLLLDGPPQKKAIVKPKAEEVIVISPDTRDDVTKAKLENPGNKKNDGGGLSRKKAHALRRSLLLAACGLTKKPKEKIVDIDAADAGNELAALEYVEDIYKFYKLVENESHPHDYIDSQPEINESMRGILVDWLIDVHRKFELSLETLYLTINIIDRFLAIKTVPRKELQLVGIGAMLMASKYEEIWPPEVDDFVHLSDSAYTNKQILVMEKIILGKLEWTLTVPTPYVFLVRFIKASLPDQELENMVYFLAELGMMHYATIMHCPSMIAASAVYAARCTVKRIPAWNETLKLHTGFSEPQLIDCAKLLVSFHSTATKSRLQAVYRKYSNSERGSVALLSPAKALLPCAL</sequence>
<dbReference type="InterPro" id="IPR048258">
    <property type="entry name" value="Cyclins_cyclin-box"/>
</dbReference>
<feature type="region of interest" description="Disordered" evidence="10">
    <location>
        <begin position="115"/>
        <end position="135"/>
    </location>
</feature>
<dbReference type="GO" id="GO:0010332">
    <property type="term" value="P:response to gamma radiation"/>
    <property type="evidence" value="ECO:0007669"/>
    <property type="project" value="UniProtKB-ARBA"/>
</dbReference>
<dbReference type="InterPro" id="IPR039361">
    <property type="entry name" value="Cyclin"/>
</dbReference>
<name>A0A922D085_CARIL</name>
<dbReference type="Proteomes" id="UP000811246">
    <property type="component" value="Unassembled WGS sequence"/>
</dbReference>
<comment type="caution">
    <text evidence="13">The sequence shown here is derived from an EMBL/GenBank/DDBJ whole genome shotgun (WGS) entry which is preliminary data.</text>
</comment>
<dbReference type="FunFam" id="1.10.472.10:FF:000032">
    <property type="entry name" value="G2/mitotic-specific cyclin-1"/>
    <property type="match status" value="1"/>
</dbReference>
<keyword evidence="6 9" id="KW-0195">Cyclin</keyword>
<keyword evidence="4" id="KW-0132">Cell division</keyword>
<dbReference type="CDD" id="cd20567">
    <property type="entry name" value="CYCLIN_AtCycB-like_rpt1"/>
    <property type="match status" value="1"/>
</dbReference>
<comment type="function">
    <text evidence="1">Essential for the control of the cell cycle at the G2/M (mitosis) transition.</text>
</comment>
<dbReference type="FunFam" id="1.10.472.10:FF:000001">
    <property type="entry name" value="G2/mitotic-specific cyclin"/>
    <property type="match status" value="1"/>
</dbReference>
<evidence type="ECO:0000256" key="2">
    <source>
        <dbReference type="ARBA" id="ARBA00006955"/>
    </source>
</evidence>
<organism evidence="13 14">
    <name type="scientific">Carya illinoinensis</name>
    <name type="common">Pecan</name>
    <dbReference type="NCBI Taxonomy" id="32201"/>
    <lineage>
        <taxon>Eukaryota</taxon>
        <taxon>Viridiplantae</taxon>
        <taxon>Streptophyta</taxon>
        <taxon>Embryophyta</taxon>
        <taxon>Tracheophyta</taxon>
        <taxon>Spermatophyta</taxon>
        <taxon>Magnoliopsida</taxon>
        <taxon>eudicotyledons</taxon>
        <taxon>Gunneridae</taxon>
        <taxon>Pentapetalae</taxon>
        <taxon>rosids</taxon>
        <taxon>fabids</taxon>
        <taxon>Fagales</taxon>
        <taxon>Juglandaceae</taxon>
        <taxon>Carya</taxon>
    </lineage>
</organism>
<feature type="domain" description="Cyclin C-terminal" evidence="12">
    <location>
        <begin position="307"/>
        <end position="424"/>
    </location>
</feature>
<reference evidence="13" key="1">
    <citation type="submission" date="2021-01" db="EMBL/GenBank/DDBJ databases">
        <authorList>
            <person name="Lovell J.T."/>
            <person name="Bentley N."/>
            <person name="Bhattarai G."/>
            <person name="Jenkins J.W."/>
            <person name="Sreedasyam A."/>
            <person name="Alarcon Y."/>
            <person name="Bock C."/>
            <person name="Boston L."/>
            <person name="Carlson J."/>
            <person name="Cervantes K."/>
            <person name="Clermont K."/>
            <person name="Krom N."/>
            <person name="Kubenka K."/>
            <person name="Mamidi S."/>
            <person name="Mattison C."/>
            <person name="Monteros M."/>
            <person name="Pisani C."/>
            <person name="Plott C."/>
            <person name="Rajasekar S."/>
            <person name="Rhein H.S."/>
            <person name="Rohla C."/>
            <person name="Song M."/>
            <person name="Hilaire R.S."/>
            <person name="Shu S."/>
            <person name="Wells L."/>
            <person name="Wang X."/>
            <person name="Webber J."/>
            <person name="Heerema R.J."/>
            <person name="Klein P."/>
            <person name="Conner P."/>
            <person name="Grauke L."/>
            <person name="Grimwood J."/>
            <person name="Schmutz J."/>
            <person name="Randall J.J."/>
        </authorList>
    </citation>
    <scope>NUCLEOTIDE SEQUENCE</scope>
    <source>
        <tissue evidence="13">Leaf</tissue>
    </source>
</reference>
<dbReference type="Pfam" id="PF02984">
    <property type="entry name" value="Cyclin_C"/>
    <property type="match status" value="1"/>
</dbReference>
<dbReference type="InterPro" id="IPR004367">
    <property type="entry name" value="Cyclin_C-dom"/>
</dbReference>
<dbReference type="GO" id="GO:0051301">
    <property type="term" value="P:cell division"/>
    <property type="evidence" value="ECO:0007669"/>
    <property type="project" value="UniProtKB-KW"/>
</dbReference>
<dbReference type="InterPro" id="IPR006671">
    <property type="entry name" value="Cyclin_N"/>
</dbReference>
<feature type="compositionally biased region" description="Basic and acidic residues" evidence="10">
    <location>
        <begin position="115"/>
        <end position="129"/>
    </location>
</feature>
<feature type="domain" description="Cyclin-like" evidence="11">
    <location>
        <begin position="311"/>
        <end position="393"/>
    </location>
</feature>
<evidence type="ECO:0000313" key="13">
    <source>
        <dbReference type="EMBL" id="KAG6619649.1"/>
    </source>
</evidence>
<dbReference type="Pfam" id="PF00134">
    <property type="entry name" value="Cyclin_N"/>
    <property type="match status" value="1"/>
</dbReference>
<evidence type="ECO:0000256" key="6">
    <source>
        <dbReference type="ARBA" id="ARBA00023127"/>
    </source>
</evidence>
<comment type="subunit">
    <text evidence="3">Interacts with the CDC2 protein kinase to form a serine/threonine kinase holoenzyme complex also known as maturation promoting factor (MPF). The cyclin subunit imparts substrate specificity to the complex.</text>
</comment>
<dbReference type="SMART" id="SM00385">
    <property type="entry name" value="CYCLIN"/>
    <property type="match status" value="2"/>
</dbReference>
<evidence type="ECO:0000256" key="5">
    <source>
        <dbReference type="ARBA" id="ARBA00022776"/>
    </source>
</evidence>
<dbReference type="EMBL" id="MU228945">
    <property type="protein sequence ID" value="KAG6619649.1"/>
    <property type="molecule type" value="Genomic_DNA"/>
</dbReference>
<dbReference type="PROSITE" id="PS00292">
    <property type="entry name" value="CYCLINS"/>
    <property type="match status" value="1"/>
</dbReference>
<keyword evidence="5" id="KW-0498">Mitosis</keyword>
<evidence type="ECO:0000256" key="7">
    <source>
        <dbReference type="ARBA" id="ARBA00023306"/>
    </source>
</evidence>
<dbReference type="SMART" id="SM01332">
    <property type="entry name" value="Cyclin_C"/>
    <property type="match status" value="1"/>
</dbReference>
<protein>
    <recommendedName>
        <fullName evidence="8">B-like cyclin</fullName>
    </recommendedName>
</protein>
<dbReference type="PIRSF" id="PIRSF001771">
    <property type="entry name" value="Cyclin_A_B_D_E"/>
    <property type="match status" value="1"/>
</dbReference>
<dbReference type="InterPro" id="IPR046965">
    <property type="entry name" value="Cyclin_A/B-like"/>
</dbReference>
<gene>
    <name evidence="13" type="ORF">I3842_Q092100</name>
</gene>
<dbReference type="AlphaFoldDB" id="A0A922D085"/>
<evidence type="ECO:0000313" key="14">
    <source>
        <dbReference type="Proteomes" id="UP000811246"/>
    </source>
</evidence>
<evidence type="ECO:0000259" key="12">
    <source>
        <dbReference type="SMART" id="SM01332"/>
    </source>
</evidence>
<feature type="region of interest" description="Disordered" evidence="10">
    <location>
        <begin position="1"/>
        <end position="29"/>
    </location>
</feature>
<proteinExistence type="inferred from homology"/>
<dbReference type="CDD" id="cd20511">
    <property type="entry name" value="CYCLIN_AtCycB-like_rpt2"/>
    <property type="match status" value="1"/>
</dbReference>
<evidence type="ECO:0000256" key="9">
    <source>
        <dbReference type="RuleBase" id="RU000383"/>
    </source>
</evidence>
<evidence type="ECO:0000256" key="10">
    <source>
        <dbReference type="SAM" id="MobiDB-lite"/>
    </source>
</evidence>
<evidence type="ECO:0000256" key="1">
    <source>
        <dbReference type="ARBA" id="ARBA00003222"/>
    </source>
</evidence>
<accession>A0A922D085</accession>
<comment type="similarity">
    <text evidence="2">Belongs to the cyclin family. Cyclin AB subfamily.</text>
</comment>
<evidence type="ECO:0000256" key="3">
    <source>
        <dbReference type="ARBA" id="ARBA00011177"/>
    </source>
</evidence>
<dbReference type="InterPro" id="IPR013763">
    <property type="entry name" value="Cyclin-like_dom"/>
</dbReference>
<evidence type="ECO:0000259" key="11">
    <source>
        <dbReference type="SMART" id="SM00385"/>
    </source>
</evidence>
<dbReference type="PANTHER" id="PTHR10177">
    <property type="entry name" value="CYCLINS"/>
    <property type="match status" value="1"/>
</dbReference>
<evidence type="ECO:0000256" key="8">
    <source>
        <dbReference type="ARBA" id="ARBA00032263"/>
    </source>
</evidence>